<dbReference type="InterPro" id="IPR043953">
    <property type="entry name" value="DUF5784"/>
</dbReference>
<evidence type="ECO:0000313" key="3">
    <source>
        <dbReference type="Proteomes" id="UP000011546"/>
    </source>
</evidence>
<evidence type="ECO:0000256" key="1">
    <source>
        <dbReference type="SAM" id="MobiDB-lite"/>
    </source>
</evidence>
<proteinExistence type="predicted"/>
<dbReference type="PATRIC" id="fig|1230456.3.peg.383"/>
<sequence length="330" mass="35989">MRSQLERPLDGNLGATAGDPWFAPPPGYEARRFDMDDGSFALFCWTDGDDDPPDGADGGPVGYWVGNTETPSELWRTDKYGFDEVPYPVARWVQRELLAGLHDDEPWLAAYPHVSWFFLPVFCSKDGAATTRAFFRDHAAGFPDATREEGTEFVEETLRPGTLDDYRETMAGKLGTSASLDLVRMSAAIAEFTAARILTEAGYEVTPEIEVTTGHSLDYRATDPDTGAASLVEVTRPQPVSGRSANDPVAAVRDTAETKTSGQLEAHGGGVTLFVDCSSFPADDWAAVREARPEVRHRPAVVLRARPSGRVEGYRKGSVPLDLSSAIEWV</sequence>
<gene>
    <name evidence="2" type="ORF">C468_02025</name>
</gene>
<name>M0PEH3_9EURY</name>
<dbReference type="EMBL" id="AOJH01000016">
    <property type="protein sequence ID" value="EMA68492.1"/>
    <property type="molecule type" value="Genomic_DNA"/>
</dbReference>
<keyword evidence="3" id="KW-1185">Reference proteome</keyword>
<dbReference type="AlphaFoldDB" id="M0PEH3"/>
<comment type="caution">
    <text evidence="2">The sequence shown here is derived from an EMBL/GenBank/DDBJ whole genome shotgun (WGS) entry which is preliminary data.</text>
</comment>
<evidence type="ECO:0000313" key="2">
    <source>
        <dbReference type="EMBL" id="EMA68492.1"/>
    </source>
</evidence>
<reference evidence="2 3" key="1">
    <citation type="journal article" date="2014" name="PLoS Genet.">
        <title>Phylogenetically driven sequencing of extremely halophilic archaea reveals strategies for static and dynamic osmo-response.</title>
        <authorList>
            <person name="Becker E.A."/>
            <person name="Seitzer P.M."/>
            <person name="Tritt A."/>
            <person name="Larsen D."/>
            <person name="Krusor M."/>
            <person name="Yao A.I."/>
            <person name="Wu D."/>
            <person name="Madern D."/>
            <person name="Eisen J.A."/>
            <person name="Darling A.E."/>
            <person name="Facciotti M.T."/>
        </authorList>
    </citation>
    <scope>NUCLEOTIDE SEQUENCE [LARGE SCALE GENOMIC DNA]</scope>
    <source>
        <strain evidence="2 3">JCM 14978</strain>
    </source>
</reference>
<dbReference type="Pfam" id="PF19096">
    <property type="entry name" value="DUF5784"/>
    <property type="match status" value="1"/>
</dbReference>
<feature type="region of interest" description="Disordered" evidence="1">
    <location>
        <begin position="1"/>
        <end position="21"/>
    </location>
</feature>
<protein>
    <submittedName>
        <fullName evidence="2">Uncharacterized protein</fullName>
    </submittedName>
</protein>
<organism evidence="2 3">
    <name type="scientific">Halorubrum kocurii JCM 14978</name>
    <dbReference type="NCBI Taxonomy" id="1230456"/>
    <lineage>
        <taxon>Archaea</taxon>
        <taxon>Methanobacteriati</taxon>
        <taxon>Methanobacteriota</taxon>
        <taxon>Stenosarchaea group</taxon>
        <taxon>Halobacteria</taxon>
        <taxon>Halobacteriales</taxon>
        <taxon>Haloferacaceae</taxon>
        <taxon>Halorubrum</taxon>
    </lineage>
</organism>
<accession>M0PEH3</accession>
<dbReference type="Proteomes" id="UP000011546">
    <property type="component" value="Unassembled WGS sequence"/>
</dbReference>